<gene>
    <name evidence="7" type="ORF">GSLYS_00002893001</name>
</gene>
<dbReference type="EMBL" id="CAXITT010000037">
    <property type="protein sequence ID" value="CAL1528723.1"/>
    <property type="molecule type" value="Genomic_DNA"/>
</dbReference>
<organism evidence="7 8">
    <name type="scientific">Lymnaea stagnalis</name>
    <name type="common">Great pond snail</name>
    <name type="synonym">Helix stagnalis</name>
    <dbReference type="NCBI Taxonomy" id="6523"/>
    <lineage>
        <taxon>Eukaryota</taxon>
        <taxon>Metazoa</taxon>
        <taxon>Spiralia</taxon>
        <taxon>Lophotrochozoa</taxon>
        <taxon>Mollusca</taxon>
        <taxon>Gastropoda</taxon>
        <taxon>Heterobranchia</taxon>
        <taxon>Euthyneura</taxon>
        <taxon>Panpulmonata</taxon>
        <taxon>Hygrophila</taxon>
        <taxon>Lymnaeoidea</taxon>
        <taxon>Lymnaeidae</taxon>
        <taxon>Lymnaea</taxon>
    </lineage>
</organism>
<evidence type="ECO:0000256" key="6">
    <source>
        <dbReference type="ARBA" id="ARBA00023242"/>
    </source>
</evidence>
<dbReference type="GO" id="GO:1990825">
    <property type="term" value="F:sequence-specific mRNA binding"/>
    <property type="evidence" value="ECO:0007669"/>
    <property type="project" value="TreeGrafter"/>
</dbReference>
<dbReference type="Proteomes" id="UP001497497">
    <property type="component" value="Unassembled WGS sequence"/>
</dbReference>
<keyword evidence="4" id="KW-0963">Cytoplasm</keyword>
<dbReference type="GO" id="GO:0075523">
    <property type="term" value="P:viral translational frameshifting"/>
    <property type="evidence" value="ECO:0007669"/>
    <property type="project" value="TreeGrafter"/>
</dbReference>
<evidence type="ECO:0000313" key="7">
    <source>
        <dbReference type="EMBL" id="CAL1528723.1"/>
    </source>
</evidence>
<evidence type="ECO:0000313" key="8">
    <source>
        <dbReference type="Proteomes" id="UP001497497"/>
    </source>
</evidence>
<dbReference type="GO" id="GO:0045087">
    <property type="term" value="P:innate immune response"/>
    <property type="evidence" value="ECO:0007669"/>
    <property type="project" value="TreeGrafter"/>
</dbReference>
<accession>A0AAV2H594</accession>
<evidence type="ECO:0000256" key="3">
    <source>
        <dbReference type="ARBA" id="ARBA00005469"/>
    </source>
</evidence>
<evidence type="ECO:0000256" key="5">
    <source>
        <dbReference type="ARBA" id="ARBA00022884"/>
    </source>
</evidence>
<name>A0AAV2H594_LYMST</name>
<keyword evidence="5" id="KW-0694">RNA-binding</keyword>
<dbReference type="GO" id="GO:0043022">
    <property type="term" value="F:ribosome binding"/>
    <property type="evidence" value="ECO:0007669"/>
    <property type="project" value="TreeGrafter"/>
</dbReference>
<keyword evidence="8" id="KW-1185">Reference proteome</keyword>
<comment type="similarity">
    <text evidence="3">Belongs to the SHFL family.</text>
</comment>
<sequence>ESLARRIRELFRGRFSQEEIIRCIRHFGDGDNVVAFLMEEQPDVVNQLLGRDTGYIESTRAASENLSNKLSVVEKGSEMHQFACETCQRSWWKSVPCANPVSKCYKCRMRFEPIPRDREWGIGKFQCDNVQCRRTFR</sequence>
<dbReference type="AlphaFoldDB" id="A0AAV2H594"/>
<evidence type="ECO:0000256" key="2">
    <source>
        <dbReference type="ARBA" id="ARBA00004331"/>
    </source>
</evidence>
<evidence type="ECO:0000256" key="4">
    <source>
        <dbReference type="ARBA" id="ARBA00022490"/>
    </source>
</evidence>
<comment type="caution">
    <text evidence="7">The sequence shown here is derived from an EMBL/GenBank/DDBJ whole genome shotgun (WGS) entry which is preliminary data.</text>
</comment>
<dbReference type="PANTHER" id="PTHR16135">
    <property type="entry name" value="REPRESSOR OF YIELD OF DENV PROTEIN"/>
    <property type="match status" value="1"/>
</dbReference>
<keyword evidence="6" id="KW-0539">Nucleus</keyword>
<proteinExistence type="inferred from homology"/>
<protein>
    <submittedName>
        <fullName evidence="7">Uncharacterized protein</fullName>
    </submittedName>
</protein>
<dbReference type="InterPro" id="IPR026795">
    <property type="entry name" value="SHFL"/>
</dbReference>
<reference evidence="7 8" key="1">
    <citation type="submission" date="2024-04" db="EMBL/GenBank/DDBJ databases">
        <authorList>
            <consortium name="Genoscope - CEA"/>
            <person name="William W."/>
        </authorList>
    </citation>
    <scope>NUCLEOTIDE SEQUENCE [LARGE SCALE GENOMIC DNA]</scope>
</reference>
<feature type="non-terminal residue" evidence="7">
    <location>
        <position position="1"/>
    </location>
</feature>
<evidence type="ECO:0000256" key="1">
    <source>
        <dbReference type="ARBA" id="ARBA00004123"/>
    </source>
</evidence>
<comment type="subcellular location">
    <subcellularLocation>
        <location evidence="2">Cytoplasm</location>
        <location evidence="2">Cytoplasmic ribonucleoprotein granule</location>
    </subcellularLocation>
    <subcellularLocation>
        <location evidence="1">Nucleus</location>
    </subcellularLocation>
</comment>
<dbReference type="PANTHER" id="PTHR16135:SF2">
    <property type="entry name" value="SHIFTLESS ANTIVIRAL INHIBITOR OF RIBOSOMAL FRAMESHIFTING PROTEIN"/>
    <property type="match status" value="1"/>
</dbReference>
<dbReference type="Pfam" id="PF15135">
    <property type="entry name" value="UPF0515"/>
    <property type="match status" value="1"/>
</dbReference>
<dbReference type="GO" id="GO:0005634">
    <property type="term" value="C:nucleus"/>
    <property type="evidence" value="ECO:0007669"/>
    <property type="project" value="UniProtKB-SubCell"/>
</dbReference>
<dbReference type="GO" id="GO:0036464">
    <property type="term" value="C:cytoplasmic ribonucleoprotein granule"/>
    <property type="evidence" value="ECO:0007669"/>
    <property type="project" value="UniProtKB-SubCell"/>
</dbReference>